<dbReference type="Proteomes" id="UP000678393">
    <property type="component" value="Unassembled WGS sequence"/>
</dbReference>
<dbReference type="OrthoDB" id="6095583at2759"/>
<protein>
    <submittedName>
        <fullName evidence="1">Uncharacterized protein</fullName>
    </submittedName>
</protein>
<comment type="caution">
    <text evidence="1">The sequence shown here is derived from an EMBL/GenBank/DDBJ whole genome shotgun (WGS) entry which is preliminary data.</text>
</comment>
<sequence>MACPDDPEVERPRNYIEAISGDSSWEMYGIIIKWTEPVVPGSIRLALNEPVRLRLCVETKKDLEVPPEALTAWCWTHIHTAENPCGIWKEIKLNYSPKCTQWNDHGITSYVFQSSIIPTKDDVYRLTFNVKYDKVMIWANNFQVDNVLDIQMKPSVATQ</sequence>
<organism evidence="1 2">
    <name type="scientific">Candidula unifasciata</name>
    <dbReference type="NCBI Taxonomy" id="100452"/>
    <lineage>
        <taxon>Eukaryota</taxon>
        <taxon>Metazoa</taxon>
        <taxon>Spiralia</taxon>
        <taxon>Lophotrochozoa</taxon>
        <taxon>Mollusca</taxon>
        <taxon>Gastropoda</taxon>
        <taxon>Heterobranchia</taxon>
        <taxon>Euthyneura</taxon>
        <taxon>Panpulmonata</taxon>
        <taxon>Eupulmonata</taxon>
        <taxon>Stylommatophora</taxon>
        <taxon>Helicina</taxon>
        <taxon>Helicoidea</taxon>
        <taxon>Geomitridae</taxon>
        <taxon>Candidula</taxon>
    </lineage>
</organism>
<accession>A0A8S3YZK8</accession>
<reference evidence="1" key="1">
    <citation type="submission" date="2021-04" db="EMBL/GenBank/DDBJ databases">
        <authorList>
            <consortium name="Molecular Ecology Group"/>
        </authorList>
    </citation>
    <scope>NUCLEOTIDE SEQUENCE</scope>
</reference>
<gene>
    <name evidence="1" type="ORF">CUNI_LOCUS6218</name>
</gene>
<dbReference type="EMBL" id="CAJHNH020000945">
    <property type="protein sequence ID" value="CAG5120660.1"/>
    <property type="molecule type" value="Genomic_DNA"/>
</dbReference>
<dbReference type="AlphaFoldDB" id="A0A8S3YZK8"/>
<name>A0A8S3YZK8_9EUPU</name>
<keyword evidence="2" id="KW-1185">Reference proteome</keyword>
<proteinExistence type="predicted"/>
<evidence type="ECO:0000313" key="1">
    <source>
        <dbReference type="EMBL" id="CAG5120660.1"/>
    </source>
</evidence>
<evidence type="ECO:0000313" key="2">
    <source>
        <dbReference type="Proteomes" id="UP000678393"/>
    </source>
</evidence>
<feature type="non-terminal residue" evidence="1">
    <location>
        <position position="159"/>
    </location>
</feature>